<sequence>MANKNPNTGPLLRSIEDKKQKTFQKVETAIKEMIKQHKKINFNSIAEESGVSKSFLYKYSEIRSRIETLRSQEEGLVTTKQAKREMSEKSKDVIIASLRKRNKNLEEENRKLKEQLKVEWAAIYKEIE</sequence>
<dbReference type="Pfam" id="PF19776">
    <property type="entry name" value="DUF6262"/>
    <property type="match status" value="1"/>
</dbReference>
<name>A0ABS5NYK6_9BACI</name>
<dbReference type="EMBL" id="JAGYPM010000007">
    <property type="protein sequence ID" value="MBS4192901.1"/>
    <property type="molecule type" value="Genomic_DNA"/>
</dbReference>
<proteinExistence type="predicted"/>
<dbReference type="RefSeq" id="WP_213104355.1">
    <property type="nucleotide sequence ID" value="NZ_JAGYPM010000007.1"/>
</dbReference>
<organism evidence="1 2">
    <name type="scientific">Cytobacillus citreus</name>
    <dbReference type="NCBI Taxonomy" id="2833586"/>
    <lineage>
        <taxon>Bacteria</taxon>
        <taxon>Bacillati</taxon>
        <taxon>Bacillota</taxon>
        <taxon>Bacilli</taxon>
        <taxon>Bacillales</taxon>
        <taxon>Bacillaceae</taxon>
        <taxon>Cytobacillus</taxon>
    </lineage>
</organism>
<evidence type="ECO:0000313" key="1">
    <source>
        <dbReference type="EMBL" id="MBS4192901.1"/>
    </source>
</evidence>
<reference evidence="1 2" key="1">
    <citation type="submission" date="2021-05" db="EMBL/GenBank/DDBJ databases">
        <title>Novel Bacillus species.</title>
        <authorList>
            <person name="Liu G."/>
        </authorList>
    </citation>
    <scope>NUCLEOTIDE SEQUENCE [LARGE SCALE GENOMIC DNA]</scope>
    <source>
        <strain evidence="1 2">FJAT-49705</strain>
    </source>
</reference>
<comment type="caution">
    <text evidence="1">The sequence shown here is derived from an EMBL/GenBank/DDBJ whole genome shotgun (WGS) entry which is preliminary data.</text>
</comment>
<keyword evidence="2" id="KW-1185">Reference proteome</keyword>
<evidence type="ECO:0000313" key="2">
    <source>
        <dbReference type="Proteomes" id="UP000681027"/>
    </source>
</evidence>
<accession>A0ABS5NYK6</accession>
<protein>
    <submittedName>
        <fullName evidence="1">Transposase</fullName>
    </submittedName>
</protein>
<gene>
    <name evidence="1" type="ORF">KHA94_22540</name>
</gene>
<dbReference type="InterPro" id="IPR046229">
    <property type="entry name" value="TnpC-like"/>
</dbReference>
<dbReference type="Proteomes" id="UP000681027">
    <property type="component" value="Unassembled WGS sequence"/>
</dbReference>